<proteinExistence type="inferred from homology"/>
<comment type="similarity">
    <text evidence="1">Belongs to the prephenate/arogenate dehydrogenase family.</text>
</comment>
<dbReference type="PANTHER" id="PTHR21363">
    <property type="entry name" value="PREPHENATE DEHYDROGENASE"/>
    <property type="match status" value="1"/>
</dbReference>
<evidence type="ECO:0000313" key="4">
    <source>
        <dbReference type="EMBL" id="OZG53389.1"/>
    </source>
</evidence>
<dbReference type="Pfam" id="PF20463">
    <property type="entry name" value="PDH_C"/>
    <property type="match status" value="1"/>
</dbReference>
<dbReference type="Gene3D" id="1.10.3660.10">
    <property type="entry name" value="6-phosphogluconate dehydrogenase C-terminal like domain"/>
    <property type="match status" value="1"/>
</dbReference>
<dbReference type="InterPro" id="IPR046826">
    <property type="entry name" value="PDH_N"/>
</dbReference>
<dbReference type="RefSeq" id="WP_094659991.1">
    <property type="nucleotide sequence ID" value="NZ_JBKZBO010000027.1"/>
</dbReference>
<keyword evidence="5" id="KW-1185">Reference proteome</keyword>
<dbReference type="InterPro" id="IPR008927">
    <property type="entry name" value="6-PGluconate_DH-like_C_sf"/>
</dbReference>
<organism evidence="4 5">
    <name type="scientific">Pseudoscardovia radai</name>
    <dbReference type="NCBI Taxonomy" id="987066"/>
    <lineage>
        <taxon>Bacteria</taxon>
        <taxon>Bacillati</taxon>
        <taxon>Actinomycetota</taxon>
        <taxon>Actinomycetes</taxon>
        <taxon>Bifidobacteriales</taxon>
        <taxon>Bifidobacteriaceae</taxon>
        <taxon>Pseudoscardovia</taxon>
    </lineage>
</organism>
<name>A0A261F2N3_9BIFI</name>
<dbReference type="OrthoDB" id="9802008at2"/>
<feature type="domain" description="Prephenate/arogenate dehydrogenase" evidence="3">
    <location>
        <begin position="13"/>
        <end position="297"/>
    </location>
</feature>
<dbReference type="SUPFAM" id="SSF48179">
    <property type="entry name" value="6-phosphogluconate dehydrogenase C-terminal domain-like"/>
    <property type="match status" value="1"/>
</dbReference>
<dbReference type="Gene3D" id="3.40.50.720">
    <property type="entry name" value="NAD(P)-binding Rossmann-like Domain"/>
    <property type="match status" value="1"/>
</dbReference>
<dbReference type="InterPro" id="IPR036291">
    <property type="entry name" value="NAD(P)-bd_dom_sf"/>
</dbReference>
<reference evidence="4 5" key="1">
    <citation type="journal article" date="2017" name="BMC Genomics">
        <title>Comparative genomic and phylogenomic analyses of the Bifidobacteriaceae family.</title>
        <authorList>
            <person name="Lugli G.A."/>
            <person name="Milani C."/>
            <person name="Turroni F."/>
            <person name="Duranti S."/>
            <person name="Mancabelli L."/>
            <person name="Mangifesta M."/>
            <person name="Ferrario C."/>
            <person name="Modesto M."/>
            <person name="Mattarelli P."/>
            <person name="Jiri K."/>
            <person name="van Sinderen D."/>
            <person name="Ventura M."/>
        </authorList>
    </citation>
    <scope>NUCLEOTIDE SEQUENCE [LARGE SCALE GENOMIC DNA]</scope>
    <source>
        <strain evidence="4 5">DSM 24742</strain>
    </source>
</reference>
<gene>
    <name evidence="4" type="ORF">PSRA_0196</name>
</gene>
<evidence type="ECO:0000259" key="3">
    <source>
        <dbReference type="PROSITE" id="PS51176"/>
    </source>
</evidence>
<accession>A0A261F2N3</accession>
<evidence type="ECO:0000256" key="1">
    <source>
        <dbReference type="ARBA" id="ARBA00007964"/>
    </source>
</evidence>
<dbReference type="EMBL" id="MWWR01000002">
    <property type="protein sequence ID" value="OZG53389.1"/>
    <property type="molecule type" value="Genomic_DNA"/>
</dbReference>
<dbReference type="Pfam" id="PF02153">
    <property type="entry name" value="PDH_N"/>
    <property type="match status" value="1"/>
</dbReference>
<dbReference type="GO" id="GO:0004665">
    <property type="term" value="F:prephenate dehydrogenase (NADP+) activity"/>
    <property type="evidence" value="ECO:0007669"/>
    <property type="project" value="InterPro"/>
</dbReference>
<dbReference type="InterPro" id="IPR050812">
    <property type="entry name" value="Preph/Arog_dehydrog"/>
</dbReference>
<comment type="caution">
    <text evidence="4">The sequence shown here is derived from an EMBL/GenBank/DDBJ whole genome shotgun (WGS) entry which is preliminary data.</text>
</comment>
<dbReference type="GO" id="GO:0070403">
    <property type="term" value="F:NAD+ binding"/>
    <property type="evidence" value="ECO:0007669"/>
    <property type="project" value="InterPro"/>
</dbReference>
<evidence type="ECO:0000313" key="5">
    <source>
        <dbReference type="Proteomes" id="UP000216725"/>
    </source>
</evidence>
<protein>
    <submittedName>
        <fullName evidence="4">Prephenate dehydrogenase</fullName>
    </submittedName>
</protein>
<dbReference type="GO" id="GO:0008977">
    <property type="term" value="F:prephenate dehydrogenase (NAD+) activity"/>
    <property type="evidence" value="ECO:0007669"/>
    <property type="project" value="InterPro"/>
</dbReference>
<dbReference type="SUPFAM" id="SSF51735">
    <property type="entry name" value="NAD(P)-binding Rossmann-fold domains"/>
    <property type="match status" value="1"/>
</dbReference>
<dbReference type="PROSITE" id="PS51176">
    <property type="entry name" value="PDH_ADH"/>
    <property type="match status" value="1"/>
</dbReference>
<evidence type="ECO:0000256" key="2">
    <source>
        <dbReference type="ARBA" id="ARBA00023002"/>
    </source>
</evidence>
<keyword evidence="2" id="KW-0560">Oxidoreductase</keyword>
<dbReference type="PANTHER" id="PTHR21363:SF0">
    <property type="entry name" value="PREPHENATE DEHYDROGENASE [NADP(+)]"/>
    <property type="match status" value="1"/>
</dbReference>
<dbReference type="Proteomes" id="UP000216725">
    <property type="component" value="Unassembled WGS sequence"/>
</dbReference>
<dbReference type="AlphaFoldDB" id="A0A261F2N3"/>
<dbReference type="InterPro" id="IPR003099">
    <property type="entry name" value="Prephen_DH"/>
</dbReference>
<sequence>MIVDGLHKDLSTLSVGVAGLGLIGGSVARRFARAGVRTLAWNHHDTPYEAARAEGIHCVETVEGLAASGVDILFLCTPLRAMDDILGRIAPVLPPQTTLSDVGSVKTRVHDSVAAAGLDRQYVGAHPMAGSEFSGFSASSAQLLDGALWALTFDDQTDYLRYLLMARTITDVLGNTFIGVDNATHDAAAALISHMPHVVSTALANTLCDSPDCKVGVALSAGSWRDMTRVALTDPARTQAMVEENPANVAALVRQVAQRLLDVADVLDDPEGRAIDLTAFFAEADPYRRYKKAQRDGEPMENGTLTVQSRSWRHQLVESARRGERITHVRAIREFDISWQRVPDTSDVTYRAL</sequence>
<dbReference type="InterPro" id="IPR046825">
    <property type="entry name" value="PDH_C"/>
</dbReference>
<dbReference type="GO" id="GO:0006571">
    <property type="term" value="P:tyrosine biosynthetic process"/>
    <property type="evidence" value="ECO:0007669"/>
    <property type="project" value="InterPro"/>
</dbReference>